<protein>
    <recommendedName>
        <fullName evidence="4">Secreted protein</fullName>
    </recommendedName>
</protein>
<dbReference type="EnsemblPlants" id="OB01G19630.1">
    <property type="protein sequence ID" value="OB01G19630.1"/>
    <property type="gene ID" value="OB01G19630"/>
</dbReference>
<organism evidence="2">
    <name type="scientific">Oryza brachyantha</name>
    <name type="common">malo sina</name>
    <dbReference type="NCBI Taxonomy" id="4533"/>
    <lineage>
        <taxon>Eukaryota</taxon>
        <taxon>Viridiplantae</taxon>
        <taxon>Streptophyta</taxon>
        <taxon>Embryophyta</taxon>
        <taxon>Tracheophyta</taxon>
        <taxon>Spermatophyta</taxon>
        <taxon>Magnoliopsida</taxon>
        <taxon>Liliopsida</taxon>
        <taxon>Poales</taxon>
        <taxon>Poaceae</taxon>
        <taxon>BOP clade</taxon>
        <taxon>Oryzoideae</taxon>
        <taxon>Oryzeae</taxon>
        <taxon>Oryzinae</taxon>
        <taxon>Oryza</taxon>
    </lineage>
</organism>
<sequence length="75" mass="8338">MAHRLARALLVLIYGATAAATELQTTAMSELSFFFFLFLTMGDGPMEISSDFSCTSKCHALRVHKCFIDYLIVVN</sequence>
<evidence type="ECO:0000313" key="3">
    <source>
        <dbReference type="Proteomes" id="UP000006038"/>
    </source>
</evidence>
<evidence type="ECO:0000256" key="1">
    <source>
        <dbReference type="SAM" id="SignalP"/>
    </source>
</evidence>
<reference evidence="2" key="2">
    <citation type="submission" date="2013-04" db="UniProtKB">
        <authorList>
            <consortium name="EnsemblPlants"/>
        </authorList>
    </citation>
    <scope>IDENTIFICATION</scope>
</reference>
<dbReference type="Gramene" id="OB01G19630.1">
    <property type="protein sequence ID" value="OB01G19630.1"/>
    <property type="gene ID" value="OB01G19630"/>
</dbReference>
<name>J3KYA7_ORYBR</name>
<dbReference type="AlphaFoldDB" id="J3KYA7"/>
<evidence type="ECO:0008006" key="4">
    <source>
        <dbReference type="Google" id="ProtNLM"/>
    </source>
</evidence>
<feature type="signal peptide" evidence="1">
    <location>
        <begin position="1"/>
        <end position="20"/>
    </location>
</feature>
<reference evidence="2" key="1">
    <citation type="journal article" date="2013" name="Nat. Commun.">
        <title>Whole-genome sequencing of Oryza brachyantha reveals mechanisms underlying Oryza genome evolution.</title>
        <authorList>
            <person name="Chen J."/>
            <person name="Huang Q."/>
            <person name="Gao D."/>
            <person name="Wang J."/>
            <person name="Lang Y."/>
            <person name="Liu T."/>
            <person name="Li B."/>
            <person name="Bai Z."/>
            <person name="Luis Goicoechea J."/>
            <person name="Liang C."/>
            <person name="Chen C."/>
            <person name="Zhang W."/>
            <person name="Sun S."/>
            <person name="Liao Y."/>
            <person name="Zhang X."/>
            <person name="Yang L."/>
            <person name="Song C."/>
            <person name="Wang M."/>
            <person name="Shi J."/>
            <person name="Liu G."/>
            <person name="Liu J."/>
            <person name="Zhou H."/>
            <person name="Zhou W."/>
            <person name="Yu Q."/>
            <person name="An N."/>
            <person name="Chen Y."/>
            <person name="Cai Q."/>
            <person name="Wang B."/>
            <person name="Liu B."/>
            <person name="Min J."/>
            <person name="Huang Y."/>
            <person name="Wu H."/>
            <person name="Li Z."/>
            <person name="Zhang Y."/>
            <person name="Yin Y."/>
            <person name="Song W."/>
            <person name="Jiang J."/>
            <person name="Jackson S.A."/>
            <person name="Wing R.A."/>
            <person name="Wang J."/>
            <person name="Chen M."/>
        </authorList>
    </citation>
    <scope>NUCLEOTIDE SEQUENCE [LARGE SCALE GENOMIC DNA]</scope>
    <source>
        <strain evidence="2">cv. IRGC 101232</strain>
    </source>
</reference>
<dbReference type="Proteomes" id="UP000006038">
    <property type="component" value="Chromosome 1"/>
</dbReference>
<dbReference type="HOGENOM" id="CLU_2678276_0_0_1"/>
<proteinExistence type="predicted"/>
<feature type="chain" id="PRO_5003772123" description="Secreted protein" evidence="1">
    <location>
        <begin position="21"/>
        <end position="75"/>
    </location>
</feature>
<keyword evidence="3" id="KW-1185">Reference proteome</keyword>
<keyword evidence="1" id="KW-0732">Signal</keyword>
<accession>J3KYA7</accession>
<evidence type="ECO:0000313" key="2">
    <source>
        <dbReference type="EnsemblPlants" id="OB01G19630.1"/>
    </source>
</evidence>